<dbReference type="GO" id="GO:0003724">
    <property type="term" value="F:RNA helicase activity"/>
    <property type="evidence" value="ECO:0007669"/>
    <property type="project" value="InterPro"/>
</dbReference>
<evidence type="ECO:0000313" key="13">
    <source>
        <dbReference type="Proteomes" id="UP000325606"/>
    </source>
</evidence>
<evidence type="ECO:0000256" key="8">
    <source>
        <dbReference type="SAM" id="MobiDB-lite"/>
    </source>
</evidence>
<dbReference type="InterPro" id="IPR014014">
    <property type="entry name" value="RNA_helicase_DEAD_Q_motif"/>
</dbReference>
<dbReference type="Proteomes" id="UP000325606">
    <property type="component" value="Chromosome"/>
</dbReference>
<feature type="region of interest" description="Disordered" evidence="8">
    <location>
        <begin position="381"/>
        <end position="447"/>
    </location>
</feature>
<dbReference type="SUPFAM" id="SSF52540">
    <property type="entry name" value="P-loop containing nucleoside triphosphate hydrolases"/>
    <property type="match status" value="1"/>
</dbReference>
<evidence type="ECO:0000259" key="10">
    <source>
        <dbReference type="PROSITE" id="PS51194"/>
    </source>
</evidence>
<evidence type="ECO:0000256" key="7">
    <source>
        <dbReference type="RuleBase" id="RU000492"/>
    </source>
</evidence>
<feature type="domain" description="DEAD-box RNA helicase Q" evidence="11">
    <location>
        <begin position="2"/>
        <end position="30"/>
    </location>
</feature>
<evidence type="ECO:0000256" key="3">
    <source>
        <dbReference type="ARBA" id="ARBA00022806"/>
    </source>
</evidence>
<dbReference type="RefSeq" id="WP_151055441.1">
    <property type="nucleotide sequence ID" value="NZ_CP044222.1"/>
</dbReference>
<dbReference type="InterPro" id="IPR050079">
    <property type="entry name" value="DEAD_box_RNA_helicase"/>
</dbReference>
<dbReference type="GO" id="GO:0016787">
    <property type="term" value="F:hydrolase activity"/>
    <property type="evidence" value="ECO:0007669"/>
    <property type="project" value="UniProtKB-KW"/>
</dbReference>
<feature type="domain" description="Helicase C-terminal" evidence="10">
    <location>
        <begin position="234"/>
        <end position="381"/>
    </location>
</feature>
<keyword evidence="2 7" id="KW-0378">Hydrolase</keyword>
<evidence type="ECO:0000313" key="12">
    <source>
        <dbReference type="EMBL" id="QEW06723.1"/>
    </source>
</evidence>
<feature type="domain" description="Helicase ATP-binding" evidence="9">
    <location>
        <begin position="33"/>
        <end position="208"/>
    </location>
</feature>
<feature type="short sequence motif" description="Q motif" evidence="6">
    <location>
        <begin position="2"/>
        <end position="30"/>
    </location>
</feature>
<dbReference type="PROSITE" id="PS51194">
    <property type="entry name" value="HELICASE_CTER"/>
    <property type="match status" value="1"/>
</dbReference>
<dbReference type="PROSITE" id="PS51192">
    <property type="entry name" value="HELICASE_ATP_BIND_1"/>
    <property type="match status" value="1"/>
</dbReference>
<name>A0A5J6LE56_9GAMM</name>
<dbReference type="Gene3D" id="3.40.50.300">
    <property type="entry name" value="P-loop containing nucleotide triphosphate hydrolases"/>
    <property type="match status" value="2"/>
</dbReference>
<dbReference type="KEGG" id="nik:F5I99_09520"/>
<proteinExistence type="inferred from homology"/>
<dbReference type="PROSITE" id="PS51195">
    <property type="entry name" value="Q_MOTIF"/>
    <property type="match status" value="1"/>
</dbReference>
<dbReference type="SMART" id="SM00490">
    <property type="entry name" value="HELICc"/>
    <property type="match status" value="1"/>
</dbReference>
<dbReference type="SMART" id="SM00487">
    <property type="entry name" value="DEXDc"/>
    <property type="match status" value="1"/>
</dbReference>
<evidence type="ECO:0000256" key="4">
    <source>
        <dbReference type="ARBA" id="ARBA00022840"/>
    </source>
</evidence>
<dbReference type="CDD" id="cd18787">
    <property type="entry name" value="SF2_C_DEAD"/>
    <property type="match status" value="1"/>
</dbReference>
<dbReference type="InterPro" id="IPR027417">
    <property type="entry name" value="P-loop_NTPase"/>
</dbReference>
<feature type="compositionally biased region" description="Basic residues" evidence="8">
    <location>
        <begin position="393"/>
        <end position="409"/>
    </location>
</feature>
<dbReference type="GO" id="GO:0003676">
    <property type="term" value="F:nucleic acid binding"/>
    <property type="evidence" value="ECO:0007669"/>
    <property type="project" value="InterPro"/>
</dbReference>
<evidence type="ECO:0000256" key="6">
    <source>
        <dbReference type="PROSITE-ProRule" id="PRU00552"/>
    </source>
</evidence>
<keyword evidence="1 7" id="KW-0547">Nucleotide-binding</keyword>
<organism evidence="12 13">
    <name type="scientific">Nitrincola iocasae</name>
    <dbReference type="NCBI Taxonomy" id="2614693"/>
    <lineage>
        <taxon>Bacteria</taxon>
        <taxon>Pseudomonadati</taxon>
        <taxon>Pseudomonadota</taxon>
        <taxon>Gammaproteobacteria</taxon>
        <taxon>Oceanospirillales</taxon>
        <taxon>Oceanospirillaceae</taxon>
        <taxon>Nitrincola</taxon>
    </lineage>
</organism>
<dbReference type="PROSITE" id="PS00039">
    <property type="entry name" value="DEAD_ATP_HELICASE"/>
    <property type="match status" value="1"/>
</dbReference>
<evidence type="ECO:0000259" key="11">
    <source>
        <dbReference type="PROSITE" id="PS51195"/>
    </source>
</evidence>
<dbReference type="InterPro" id="IPR014001">
    <property type="entry name" value="Helicase_ATP-bd"/>
</dbReference>
<keyword evidence="4 7" id="KW-0067">ATP-binding</keyword>
<keyword evidence="3 7" id="KW-0347">Helicase</keyword>
<dbReference type="PANTHER" id="PTHR47959:SF13">
    <property type="entry name" value="ATP-DEPENDENT RNA HELICASE RHLE"/>
    <property type="match status" value="1"/>
</dbReference>
<dbReference type="Pfam" id="PF00270">
    <property type="entry name" value="DEAD"/>
    <property type="match status" value="1"/>
</dbReference>
<dbReference type="Pfam" id="PF00271">
    <property type="entry name" value="Helicase_C"/>
    <property type="match status" value="1"/>
</dbReference>
<evidence type="ECO:0000259" key="9">
    <source>
        <dbReference type="PROSITE" id="PS51192"/>
    </source>
</evidence>
<dbReference type="EMBL" id="CP044222">
    <property type="protein sequence ID" value="QEW06723.1"/>
    <property type="molecule type" value="Genomic_DNA"/>
</dbReference>
<dbReference type="GO" id="GO:0005829">
    <property type="term" value="C:cytosol"/>
    <property type="evidence" value="ECO:0007669"/>
    <property type="project" value="TreeGrafter"/>
</dbReference>
<dbReference type="InterPro" id="IPR000629">
    <property type="entry name" value="RNA-helicase_DEAD-box_CS"/>
</dbReference>
<comment type="similarity">
    <text evidence="5 7">Belongs to the DEAD box helicase family.</text>
</comment>
<dbReference type="InterPro" id="IPR001650">
    <property type="entry name" value="Helicase_C-like"/>
</dbReference>
<dbReference type="InterPro" id="IPR044742">
    <property type="entry name" value="DEAD/DEAH_RhlB"/>
</dbReference>
<sequence length="447" mass="48454">MSQFSKLNLCPELQFTLTQMGYTSATPIQTQAIPLILSGQDLVAEAQTGTGKTAAFALPMIERLKQPVITEGYHAIRGLVLTPTRELAIQVGDKTLAYGQHLGMRVISIYGGVRFDNQLRKMKCGADILVATPGRLLDMLKQGKLSLAQLEILVLDEADRMLDLGFIDAIRQLMSFMPKQRQTLLFSATLDASVDALSEALLQAPVHISTTERNSAAKSVQQRAFAVDNQDKSDVLSYLIAGCNWSQTLVFTRTRKRADLVAAYLNQEQISAVAIHGEKLQRERNAALTAFTQNEVRVLVATDVAARGLDIASLPQVVNYDLPNQPEAYVHRIGRTGRAGKSGLAISLVAPDERRYLDAISSLIGKPILVEAVPMISQGKLQQGRKATAQTHKPGKSGNKRSTPSKKAMKSSPSKQPAGKSVRPTPSSSKAEPSAKDKAGRGSLFGR</sequence>
<evidence type="ECO:0000256" key="5">
    <source>
        <dbReference type="ARBA" id="ARBA00038437"/>
    </source>
</evidence>
<keyword evidence="13" id="KW-1185">Reference proteome</keyword>
<dbReference type="CDD" id="cd00268">
    <property type="entry name" value="DEADc"/>
    <property type="match status" value="1"/>
</dbReference>
<evidence type="ECO:0000256" key="1">
    <source>
        <dbReference type="ARBA" id="ARBA00022741"/>
    </source>
</evidence>
<protein>
    <submittedName>
        <fullName evidence="12">DEAD/DEAH box helicase</fullName>
    </submittedName>
</protein>
<dbReference type="AlphaFoldDB" id="A0A5J6LE56"/>
<dbReference type="GO" id="GO:0005524">
    <property type="term" value="F:ATP binding"/>
    <property type="evidence" value="ECO:0007669"/>
    <property type="project" value="UniProtKB-KW"/>
</dbReference>
<evidence type="ECO:0000256" key="2">
    <source>
        <dbReference type="ARBA" id="ARBA00022801"/>
    </source>
</evidence>
<accession>A0A5J6LE56</accession>
<gene>
    <name evidence="12" type="ORF">F5I99_09520</name>
</gene>
<reference evidence="12 13" key="1">
    <citation type="submission" date="2019-09" db="EMBL/GenBank/DDBJ databases">
        <title>Nitrincola iocasae sp. nov., a bacterium isolated from the sediment collected at a cold seep field in South China Sea.</title>
        <authorList>
            <person name="Zhang H."/>
            <person name="Wang H."/>
            <person name="Li C."/>
        </authorList>
    </citation>
    <scope>NUCLEOTIDE SEQUENCE [LARGE SCALE GENOMIC DNA]</scope>
    <source>
        <strain evidence="12 13">KXZD1103</strain>
    </source>
</reference>
<dbReference type="InterPro" id="IPR011545">
    <property type="entry name" value="DEAD/DEAH_box_helicase_dom"/>
</dbReference>
<dbReference type="PANTHER" id="PTHR47959">
    <property type="entry name" value="ATP-DEPENDENT RNA HELICASE RHLE-RELATED"/>
    <property type="match status" value="1"/>
</dbReference>